<dbReference type="EMBL" id="QPMK01000003">
    <property type="protein sequence ID" value="RDD67003.1"/>
    <property type="molecule type" value="Genomic_DNA"/>
</dbReference>
<dbReference type="Pfam" id="PF05521">
    <property type="entry name" value="Phage_HCP"/>
    <property type="match status" value="1"/>
</dbReference>
<evidence type="ECO:0000313" key="1">
    <source>
        <dbReference type="EMBL" id="RDD67003.1"/>
    </source>
</evidence>
<dbReference type="Gene3D" id="2.40.10.270">
    <property type="entry name" value="Bacteriophage SPP1 head-tail adaptor protein"/>
    <property type="match status" value="1"/>
</dbReference>
<sequence>MKRPDLRHALVLEAPETSPDGAGGWTTSWTEMGTVWAALLPRSGRESTGEAGALATANYRIVVRGAQQGHGARPQPGQRFRLGVRLWAIQAVTEADAQGRYLTCYAQEEVAA</sequence>
<evidence type="ECO:0000313" key="2">
    <source>
        <dbReference type="Proteomes" id="UP000253977"/>
    </source>
</evidence>
<dbReference type="InterPro" id="IPR008767">
    <property type="entry name" value="Phage_SPP1_head-tail_adaptor"/>
</dbReference>
<name>A0A369TP01_9RHOB</name>
<dbReference type="OrthoDB" id="7570189at2"/>
<reference evidence="1 2" key="1">
    <citation type="submission" date="2018-07" db="EMBL/GenBank/DDBJ databases">
        <title>Thalassococcus profundi sp. nov., a marine bacterium isolated from deep seawater of Okinawa Trough.</title>
        <authorList>
            <person name="Yu M."/>
        </authorList>
    </citation>
    <scope>NUCLEOTIDE SEQUENCE [LARGE SCALE GENOMIC DNA]</scope>
    <source>
        <strain evidence="1 2">WRAS1</strain>
    </source>
</reference>
<comment type="caution">
    <text evidence="1">The sequence shown here is derived from an EMBL/GenBank/DDBJ whole genome shotgun (WGS) entry which is preliminary data.</text>
</comment>
<dbReference type="InterPro" id="IPR038666">
    <property type="entry name" value="SSP1_head-tail_sf"/>
</dbReference>
<dbReference type="AlphaFoldDB" id="A0A369TP01"/>
<organism evidence="1 2">
    <name type="scientific">Thalassococcus profundi</name>
    <dbReference type="NCBI Taxonomy" id="2282382"/>
    <lineage>
        <taxon>Bacteria</taxon>
        <taxon>Pseudomonadati</taxon>
        <taxon>Pseudomonadota</taxon>
        <taxon>Alphaproteobacteria</taxon>
        <taxon>Rhodobacterales</taxon>
        <taxon>Roseobacteraceae</taxon>
        <taxon>Thalassococcus</taxon>
    </lineage>
</organism>
<dbReference type="Proteomes" id="UP000253977">
    <property type="component" value="Unassembled WGS sequence"/>
</dbReference>
<proteinExistence type="predicted"/>
<gene>
    <name evidence="1" type="ORF">DU478_04460</name>
</gene>
<dbReference type="RefSeq" id="WP_114509752.1">
    <property type="nucleotide sequence ID" value="NZ_QPMK01000003.1"/>
</dbReference>
<keyword evidence="2" id="KW-1185">Reference proteome</keyword>
<accession>A0A369TP01</accession>
<protein>
    <submittedName>
        <fullName evidence="1">Head-tail adaptor protein</fullName>
    </submittedName>
</protein>